<sequence>MQAAGPTQALLPAAADEVSTSITQLFTLHAEEFQVVAAQASAYHDQFVEKMKSAVGSYAGAEALNVSSLWEILVPIAIRGLDGGVVSYLNLLTWVSMLPQPFSQILSTLITIPVLLFVLLPLAFLAAVALVLAFAVLAEHGVSIFPPYSV</sequence>
<evidence type="ECO:0000256" key="1">
    <source>
        <dbReference type="SAM" id="Phobius"/>
    </source>
</evidence>
<accession>A0A1A3CP05</accession>
<dbReference type="Proteomes" id="UP000093795">
    <property type="component" value="Unassembled WGS sequence"/>
</dbReference>
<evidence type="ECO:0000259" key="2">
    <source>
        <dbReference type="Pfam" id="PF00934"/>
    </source>
</evidence>
<feature type="transmembrane region" description="Helical" evidence="1">
    <location>
        <begin position="105"/>
        <end position="138"/>
    </location>
</feature>
<feature type="domain" description="PE" evidence="2">
    <location>
        <begin position="2"/>
        <end position="65"/>
    </location>
</feature>
<dbReference type="AlphaFoldDB" id="A0A1A3CP05"/>
<comment type="caution">
    <text evidence="3">The sequence shown here is derived from an EMBL/GenBank/DDBJ whole genome shotgun (WGS) entry which is preliminary data.</text>
</comment>
<proteinExistence type="predicted"/>
<keyword evidence="1" id="KW-1133">Transmembrane helix</keyword>
<protein>
    <recommendedName>
        <fullName evidence="2">PE domain-containing protein</fullName>
    </recommendedName>
</protein>
<dbReference type="RefSeq" id="WP_065120146.1">
    <property type="nucleotide sequence ID" value="NZ_LZKQ01000075.1"/>
</dbReference>
<dbReference type="InterPro" id="IPR000084">
    <property type="entry name" value="PE-PGRS_N"/>
</dbReference>
<dbReference type="EMBL" id="LZKQ01000075">
    <property type="protein sequence ID" value="OBI88087.1"/>
    <property type="molecule type" value="Genomic_DNA"/>
</dbReference>
<dbReference type="OrthoDB" id="4753186at2"/>
<dbReference type="Gene3D" id="1.10.287.850">
    <property type="entry name" value="HP0062-like domain"/>
    <property type="match status" value="1"/>
</dbReference>
<gene>
    <name evidence="3" type="ORF">A9X01_15635</name>
</gene>
<dbReference type="Pfam" id="PF00934">
    <property type="entry name" value="PE"/>
    <property type="match status" value="1"/>
</dbReference>
<evidence type="ECO:0000313" key="4">
    <source>
        <dbReference type="Proteomes" id="UP000093795"/>
    </source>
</evidence>
<evidence type="ECO:0000313" key="3">
    <source>
        <dbReference type="EMBL" id="OBI88087.1"/>
    </source>
</evidence>
<dbReference type="InterPro" id="IPR038332">
    <property type="entry name" value="PPE_sf"/>
</dbReference>
<name>A0A1A3CP05_MYCAS</name>
<dbReference type="SUPFAM" id="SSF140459">
    <property type="entry name" value="PE/PPE dimer-like"/>
    <property type="match status" value="1"/>
</dbReference>
<reference evidence="3 4" key="1">
    <citation type="submission" date="2016-06" db="EMBL/GenBank/DDBJ databases">
        <authorList>
            <person name="Kjaerup R.B."/>
            <person name="Dalgaard T.S."/>
            <person name="Juul-Madsen H.R."/>
        </authorList>
    </citation>
    <scope>NUCLEOTIDE SEQUENCE [LARGE SCALE GENOMIC DNA]</scope>
    <source>
        <strain evidence="3 4">1081914.2</strain>
    </source>
</reference>
<keyword evidence="1" id="KW-0812">Transmembrane</keyword>
<keyword evidence="1" id="KW-0472">Membrane</keyword>
<organism evidence="3 4">
    <name type="scientific">Mycobacterium asiaticum</name>
    <dbReference type="NCBI Taxonomy" id="1790"/>
    <lineage>
        <taxon>Bacteria</taxon>
        <taxon>Bacillati</taxon>
        <taxon>Actinomycetota</taxon>
        <taxon>Actinomycetes</taxon>
        <taxon>Mycobacteriales</taxon>
        <taxon>Mycobacteriaceae</taxon>
        <taxon>Mycobacterium</taxon>
    </lineage>
</organism>